<dbReference type="Pfam" id="PF13560">
    <property type="entry name" value="HTH_31"/>
    <property type="match status" value="1"/>
</dbReference>
<accession>A0ABU2LY95</accession>
<proteinExistence type="predicted"/>
<dbReference type="CDD" id="cd00093">
    <property type="entry name" value="HTH_XRE"/>
    <property type="match status" value="1"/>
</dbReference>
<feature type="domain" description="HTH cro/C1-type" evidence="1">
    <location>
        <begin position="21"/>
        <end position="77"/>
    </location>
</feature>
<evidence type="ECO:0000313" key="3">
    <source>
        <dbReference type="Proteomes" id="UP001183420"/>
    </source>
</evidence>
<dbReference type="SUPFAM" id="SSF47413">
    <property type="entry name" value="lambda repressor-like DNA-binding domains"/>
    <property type="match status" value="1"/>
</dbReference>
<dbReference type="EMBL" id="JAVREM010000066">
    <property type="protein sequence ID" value="MDT0322571.1"/>
    <property type="molecule type" value="Genomic_DNA"/>
</dbReference>
<evidence type="ECO:0000313" key="2">
    <source>
        <dbReference type="EMBL" id="MDT0322571.1"/>
    </source>
</evidence>
<reference evidence="3" key="1">
    <citation type="submission" date="2023-07" db="EMBL/GenBank/DDBJ databases">
        <title>30 novel species of actinomycetes from the DSMZ collection.</title>
        <authorList>
            <person name="Nouioui I."/>
        </authorList>
    </citation>
    <scope>NUCLEOTIDE SEQUENCE [LARGE SCALE GENOMIC DNA]</scope>
    <source>
        <strain evidence="3">DSM 44918</strain>
    </source>
</reference>
<keyword evidence="3" id="KW-1185">Reference proteome</keyword>
<organism evidence="2 3">
    <name type="scientific">Streptomyces millisiae</name>
    <dbReference type="NCBI Taxonomy" id="3075542"/>
    <lineage>
        <taxon>Bacteria</taxon>
        <taxon>Bacillati</taxon>
        <taxon>Actinomycetota</taxon>
        <taxon>Actinomycetes</taxon>
        <taxon>Kitasatosporales</taxon>
        <taxon>Streptomycetaceae</taxon>
        <taxon>Streptomyces</taxon>
    </lineage>
</organism>
<dbReference type="Gene3D" id="1.10.260.40">
    <property type="entry name" value="lambda repressor-like DNA-binding domains"/>
    <property type="match status" value="1"/>
</dbReference>
<sequence length="86" mass="9439">MAGPKPLDPRASLAAMLGARVRKLRQGKEWTQQQLADASFVSHTRIAQVELATDPPNEALAQQIDDALAADGEITDLWWHPTPPRT</sequence>
<evidence type="ECO:0000259" key="1">
    <source>
        <dbReference type="PROSITE" id="PS50943"/>
    </source>
</evidence>
<dbReference type="RefSeq" id="WP_311603250.1">
    <property type="nucleotide sequence ID" value="NZ_JAVREM010000066.1"/>
</dbReference>
<protein>
    <submittedName>
        <fullName evidence="2">Helix-turn-helix transcriptional regulator</fullName>
    </submittedName>
</protein>
<comment type="caution">
    <text evidence="2">The sequence shown here is derived from an EMBL/GenBank/DDBJ whole genome shotgun (WGS) entry which is preliminary data.</text>
</comment>
<dbReference type="Proteomes" id="UP001183420">
    <property type="component" value="Unassembled WGS sequence"/>
</dbReference>
<dbReference type="InterPro" id="IPR010982">
    <property type="entry name" value="Lambda_DNA-bd_dom_sf"/>
</dbReference>
<dbReference type="PROSITE" id="PS50943">
    <property type="entry name" value="HTH_CROC1"/>
    <property type="match status" value="1"/>
</dbReference>
<name>A0ABU2LY95_9ACTN</name>
<dbReference type="SMART" id="SM00530">
    <property type="entry name" value="HTH_XRE"/>
    <property type="match status" value="1"/>
</dbReference>
<gene>
    <name evidence="2" type="ORF">RNC47_30075</name>
</gene>
<dbReference type="InterPro" id="IPR001387">
    <property type="entry name" value="Cro/C1-type_HTH"/>
</dbReference>